<dbReference type="AlphaFoldDB" id="A0AAD6ZJR8"/>
<organism evidence="1 2">
    <name type="scientific">Mycena albidolilacea</name>
    <dbReference type="NCBI Taxonomy" id="1033008"/>
    <lineage>
        <taxon>Eukaryota</taxon>
        <taxon>Fungi</taxon>
        <taxon>Dikarya</taxon>
        <taxon>Basidiomycota</taxon>
        <taxon>Agaricomycotina</taxon>
        <taxon>Agaricomycetes</taxon>
        <taxon>Agaricomycetidae</taxon>
        <taxon>Agaricales</taxon>
        <taxon>Marasmiineae</taxon>
        <taxon>Mycenaceae</taxon>
        <taxon>Mycena</taxon>
    </lineage>
</organism>
<sequence length="245" mass="27959">MLVSRAVCEWMEPHLYHIMIFTLPQAPLLLATLRTRSPSFISSTVRKLFISDDPVLSMSSDDIQTILSRCSGTTDLFFAVRGRVYLPLISAMPLQRLSAPIPSIFAGPVDFTHALFANLTHLCVFPLMRDDLTQWAGLYIIRGLTHLSFHAFKWVETLKDVLQRCSNLQVLVNFYFTSGSVGSQPDGNLELAHDVRYVRMKRGFYAKDWKVGVYGGRDYWTRADEWVAKRTLGEVHQLKYVVPDQ</sequence>
<gene>
    <name evidence="1" type="ORF">DFH08DRAFT_886208</name>
</gene>
<proteinExistence type="predicted"/>
<dbReference type="Proteomes" id="UP001218218">
    <property type="component" value="Unassembled WGS sequence"/>
</dbReference>
<accession>A0AAD6ZJR8</accession>
<keyword evidence="2" id="KW-1185">Reference proteome</keyword>
<comment type="caution">
    <text evidence="1">The sequence shown here is derived from an EMBL/GenBank/DDBJ whole genome shotgun (WGS) entry which is preliminary data.</text>
</comment>
<evidence type="ECO:0000313" key="1">
    <source>
        <dbReference type="EMBL" id="KAJ7325771.1"/>
    </source>
</evidence>
<protein>
    <submittedName>
        <fullName evidence="1">Uncharacterized protein</fullName>
    </submittedName>
</protein>
<reference evidence="1" key="1">
    <citation type="submission" date="2023-03" db="EMBL/GenBank/DDBJ databases">
        <title>Massive genome expansion in bonnet fungi (Mycena s.s.) driven by repeated elements and novel gene families across ecological guilds.</title>
        <authorList>
            <consortium name="Lawrence Berkeley National Laboratory"/>
            <person name="Harder C.B."/>
            <person name="Miyauchi S."/>
            <person name="Viragh M."/>
            <person name="Kuo A."/>
            <person name="Thoen E."/>
            <person name="Andreopoulos B."/>
            <person name="Lu D."/>
            <person name="Skrede I."/>
            <person name="Drula E."/>
            <person name="Henrissat B."/>
            <person name="Morin E."/>
            <person name="Kohler A."/>
            <person name="Barry K."/>
            <person name="LaButti K."/>
            <person name="Morin E."/>
            <person name="Salamov A."/>
            <person name="Lipzen A."/>
            <person name="Mereny Z."/>
            <person name="Hegedus B."/>
            <person name="Baldrian P."/>
            <person name="Stursova M."/>
            <person name="Weitz H."/>
            <person name="Taylor A."/>
            <person name="Grigoriev I.V."/>
            <person name="Nagy L.G."/>
            <person name="Martin F."/>
            <person name="Kauserud H."/>
        </authorList>
    </citation>
    <scope>NUCLEOTIDE SEQUENCE</scope>
    <source>
        <strain evidence="1">CBHHK002</strain>
    </source>
</reference>
<evidence type="ECO:0000313" key="2">
    <source>
        <dbReference type="Proteomes" id="UP001218218"/>
    </source>
</evidence>
<dbReference type="EMBL" id="JARIHO010000043">
    <property type="protein sequence ID" value="KAJ7325771.1"/>
    <property type="molecule type" value="Genomic_DNA"/>
</dbReference>
<name>A0AAD6ZJR8_9AGAR</name>